<dbReference type="InterPro" id="IPR004843">
    <property type="entry name" value="Calcineurin-like_PHP"/>
</dbReference>
<reference evidence="3" key="1">
    <citation type="journal article" date="2022" name="bioRxiv">
        <title>Deciphering the potential niche of two novel black yeast fungi from a biological soil crust based on their genomes, phenotypes, and melanin regulation.</title>
        <authorList>
            <consortium name="DOE Joint Genome Institute"/>
            <person name="Carr E.C."/>
            <person name="Barton Q."/>
            <person name="Grambo S."/>
            <person name="Sullivan M."/>
            <person name="Renfro C.M."/>
            <person name="Kuo A."/>
            <person name="Pangilinan J."/>
            <person name="Lipzen A."/>
            <person name="Keymanesh K."/>
            <person name="Savage E."/>
            <person name="Barry K."/>
            <person name="Grigoriev I.V."/>
            <person name="Riekhof W.R."/>
            <person name="Harris S.S."/>
        </authorList>
    </citation>
    <scope>NUCLEOTIDE SEQUENCE</scope>
    <source>
        <strain evidence="3">JF 03-4F</strain>
    </source>
</reference>
<feature type="transmembrane region" description="Helical" evidence="1">
    <location>
        <begin position="86"/>
        <end position="104"/>
    </location>
</feature>
<gene>
    <name evidence="3" type="ORF">EDD36DRAFT_197993</name>
</gene>
<sequence>MNSASRRLPRTPVPLHDLRYGDNLGYGDDHQLAKPLVEYCTNEWRKSPSHESSPDRGSESDDFMDRLEDFVEATVAVITAPKFKRLLLVIVIVTITSTVLWIKVLSPMVRAERETWASVNKNVVVDSEGVFGSNGRPDFPGMIQVQHLDPKLLPRSKSQTTAGTVNKNRLVFVGDIHGCREELEALLEKLHFDPATDHLIATGDIVNKGPDSRGVIDLLRGYKASCVRGNHDDRLLLVVNDLHSTSLSSKKNPKLETSKGGQAISDASDEVRTLAMSLDADQIKWLKSCPLILRVGELKAFNGETVVVHGGLVPGIPLEQQDPSSVMNIRILDLETHVPSKQHEQKGSVPWYQLWNKYQDSLALRQRVAKMKSFGRAKIDEKQMTVIYGHDAKKALQIHKYSKGLDSGCVRGDRLTALVVSGDGTQEIVQVDCKDWRKRPPVHVDVDTILRNGRPGPPVNDVTD</sequence>
<dbReference type="CDD" id="cd00144">
    <property type="entry name" value="MPP_PPP_family"/>
    <property type="match status" value="1"/>
</dbReference>
<evidence type="ECO:0000256" key="1">
    <source>
        <dbReference type="SAM" id="Phobius"/>
    </source>
</evidence>
<feature type="domain" description="Calcineurin-like phosphoesterase" evidence="2">
    <location>
        <begin position="169"/>
        <end position="357"/>
    </location>
</feature>
<dbReference type="PANTHER" id="PTHR42850:SF4">
    <property type="entry name" value="ZINC-DEPENDENT ENDOPOLYPHOSPHATASE"/>
    <property type="match status" value="1"/>
</dbReference>
<keyword evidence="4" id="KW-1185">Reference proteome</keyword>
<dbReference type="GO" id="GO:0016791">
    <property type="term" value="F:phosphatase activity"/>
    <property type="evidence" value="ECO:0007669"/>
    <property type="project" value="TreeGrafter"/>
</dbReference>
<dbReference type="GO" id="GO:0000298">
    <property type="term" value="F:endopolyphosphatase activity"/>
    <property type="evidence" value="ECO:0007669"/>
    <property type="project" value="TreeGrafter"/>
</dbReference>
<dbReference type="Gene3D" id="3.60.21.10">
    <property type="match status" value="1"/>
</dbReference>
<dbReference type="Proteomes" id="UP001203852">
    <property type="component" value="Unassembled WGS sequence"/>
</dbReference>
<evidence type="ECO:0000313" key="3">
    <source>
        <dbReference type="EMBL" id="KAI1615827.1"/>
    </source>
</evidence>
<dbReference type="InterPro" id="IPR050126">
    <property type="entry name" value="Ap4A_hydrolase"/>
</dbReference>
<name>A0AAN6E2E2_9EURO</name>
<accession>A0AAN6E2E2</accession>
<dbReference type="SUPFAM" id="SSF56300">
    <property type="entry name" value="Metallo-dependent phosphatases"/>
    <property type="match status" value="1"/>
</dbReference>
<comment type="caution">
    <text evidence="3">The sequence shown here is derived from an EMBL/GenBank/DDBJ whole genome shotgun (WGS) entry which is preliminary data.</text>
</comment>
<dbReference type="GO" id="GO:0005737">
    <property type="term" value="C:cytoplasm"/>
    <property type="evidence" value="ECO:0007669"/>
    <property type="project" value="TreeGrafter"/>
</dbReference>
<evidence type="ECO:0000259" key="2">
    <source>
        <dbReference type="Pfam" id="PF00149"/>
    </source>
</evidence>
<dbReference type="GO" id="GO:0006798">
    <property type="term" value="P:polyphosphate catabolic process"/>
    <property type="evidence" value="ECO:0007669"/>
    <property type="project" value="TreeGrafter"/>
</dbReference>
<evidence type="ECO:0000313" key="4">
    <source>
        <dbReference type="Proteomes" id="UP001203852"/>
    </source>
</evidence>
<dbReference type="InterPro" id="IPR029052">
    <property type="entry name" value="Metallo-depent_PP-like"/>
</dbReference>
<keyword evidence="1" id="KW-0812">Transmembrane</keyword>
<keyword evidence="1" id="KW-1133">Transmembrane helix</keyword>
<organism evidence="3 4">
    <name type="scientific">Exophiala viscosa</name>
    <dbReference type="NCBI Taxonomy" id="2486360"/>
    <lineage>
        <taxon>Eukaryota</taxon>
        <taxon>Fungi</taxon>
        <taxon>Dikarya</taxon>
        <taxon>Ascomycota</taxon>
        <taxon>Pezizomycotina</taxon>
        <taxon>Eurotiomycetes</taxon>
        <taxon>Chaetothyriomycetidae</taxon>
        <taxon>Chaetothyriales</taxon>
        <taxon>Herpotrichiellaceae</taxon>
        <taxon>Exophiala</taxon>
    </lineage>
</organism>
<dbReference type="PANTHER" id="PTHR42850">
    <property type="entry name" value="METALLOPHOSPHOESTERASE"/>
    <property type="match status" value="1"/>
</dbReference>
<dbReference type="EMBL" id="MU404352">
    <property type="protein sequence ID" value="KAI1615827.1"/>
    <property type="molecule type" value="Genomic_DNA"/>
</dbReference>
<protein>
    <submittedName>
        <fullName evidence="3">Protein phosphatase</fullName>
    </submittedName>
</protein>
<dbReference type="AlphaFoldDB" id="A0AAN6E2E2"/>
<dbReference type="Pfam" id="PF00149">
    <property type="entry name" value="Metallophos"/>
    <property type="match status" value="1"/>
</dbReference>
<proteinExistence type="predicted"/>
<keyword evidence="1" id="KW-0472">Membrane</keyword>